<dbReference type="InterPro" id="IPR001932">
    <property type="entry name" value="PPM-type_phosphatase-like_dom"/>
</dbReference>
<dbReference type="EC" id="3.1.3.16" evidence="4"/>
<dbReference type="PROSITE" id="PS01032">
    <property type="entry name" value="PPM_1"/>
    <property type="match status" value="1"/>
</dbReference>
<comment type="cofactor">
    <cofactor evidence="1">
        <name>Mn(2+)</name>
        <dbReference type="ChEBI" id="CHEBI:29035"/>
    </cofactor>
</comment>
<comment type="catalytic activity">
    <reaction evidence="10">
        <text>O-phospho-L-seryl-[protein] + H2O = L-seryl-[protein] + phosphate</text>
        <dbReference type="Rhea" id="RHEA:20629"/>
        <dbReference type="Rhea" id="RHEA-COMP:9863"/>
        <dbReference type="Rhea" id="RHEA-COMP:11604"/>
        <dbReference type="ChEBI" id="CHEBI:15377"/>
        <dbReference type="ChEBI" id="CHEBI:29999"/>
        <dbReference type="ChEBI" id="CHEBI:43474"/>
        <dbReference type="ChEBI" id="CHEBI:83421"/>
        <dbReference type="EC" id="3.1.3.16"/>
    </reaction>
</comment>
<evidence type="ECO:0000313" key="15">
    <source>
        <dbReference type="EMBL" id="KAK1415202.1"/>
    </source>
</evidence>
<evidence type="ECO:0000256" key="1">
    <source>
        <dbReference type="ARBA" id="ARBA00001936"/>
    </source>
</evidence>
<organism evidence="15 16">
    <name type="scientific">Tagetes erecta</name>
    <name type="common">African marigold</name>
    <dbReference type="NCBI Taxonomy" id="13708"/>
    <lineage>
        <taxon>Eukaryota</taxon>
        <taxon>Viridiplantae</taxon>
        <taxon>Streptophyta</taxon>
        <taxon>Embryophyta</taxon>
        <taxon>Tracheophyta</taxon>
        <taxon>Spermatophyta</taxon>
        <taxon>Magnoliopsida</taxon>
        <taxon>eudicotyledons</taxon>
        <taxon>Gunneridae</taxon>
        <taxon>Pentapetalae</taxon>
        <taxon>asterids</taxon>
        <taxon>campanulids</taxon>
        <taxon>Asterales</taxon>
        <taxon>Asteraceae</taxon>
        <taxon>Asteroideae</taxon>
        <taxon>Heliantheae alliance</taxon>
        <taxon>Tageteae</taxon>
        <taxon>Tagetes</taxon>
    </lineage>
</organism>
<dbReference type="SMART" id="SM00331">
    <property type="entry name" value="PP2C_SIG"/>
    <property type="match status" value="1"/>
</dbReference>
<evidence type="ECO:0000256" key="9">
    <source>
        <dbReference type="ARBA" id="ARBA00023211"/>
    </source>
</evidence>
<feature type="compositionally biased region" description="Polar residues" evidence="13">
    <location>
        <begin position="62"/>
        <end position="73"/>
    </location>
</feature>
<keyword evidence="8 12" id="KW-0904">Protein phosphatase</keyword>
<dbReference type="PROSITE" id="PS51746">
    <property type="entry name" value="PPM_2"/>
    <property type="match status" value="1"/>
</dbReference>
<comment type="caution">
    <text evidence="15">The sequence shown here is derived from an EMBL/GenBank/DDBJ whole genome shotgun (WGS) entry which is preliminary data.</text>
</comment>
<dbReference type="Pfam" id="PF00481">
    <property type="entry name" value="PP2C"/>
    <property type="match status" value="1"/>
</dbReference>
<evidence type="ECO:0000256" key="4">
    <source>
        <dbReference type="ARBA" id="ARBA00013081"/>
    </source>
</evidence>
<dbReference type="PANTHER" id="PTHR47992">
    <property type="entry name" value="PROTEIN PHOSPHATASE"/>
    <property type="match status" value="1"/>
</dbReference>
<feature type="compositionally biased region" description="Polar residues" evidence="13">
    <location>
        <begin position="407"/>
        <end position="416"/>
    </location>
</feature>
<gene>
    <name evidence="15" type="ORF">QVD17_30975</name>
</gene>
<dbReference type="GO" id="GO:0046872">
    <property type="term" value="F:metal ion binding"/>
    <property type="evidence" value="ECO:0007669"/>
    <property type="project" value="UniProtKB-KW"/>
</dbReference>
<dbReference type="CDD" id="cd00143">
    <property type="entry name" value="PP2Cc"/>
    <property type="match status" value="1"/>
</dbReference>
<feature type="compositionally biased region" description="Polar residues" evidence="13">
    <location>
        <begin position="348"/>
        <end position="363"/>
    </location>
</feature>
<evidence type="ECO:0000256" key="8">
    <source>
        <dbReference type="ARBA" id="ARBA00022912"/>
    </source>
</evidence>
<evidence type="ECO:0000256" key="2">
    <source>
        <dbReference type="ARBA" id="ARBA00001946"/>
    </source>
</evidence>
<evidence type="ECO:0000256" key="12">
    <source>
        <dbReference type="RuleBase" id="RU003465"/>
    </source>
</evidence>
<evidence type="ECO:0000256" key="10">
    <source>
        <dbReference type="ARBA" id="ARBA00047761"/>
    </source>
</evidence>
<dbReference type="GO" id="GO:0004722">
    <property type="term" value="F:protein serine/threonine phosphatase activity"/>
    <property type="evidence" value="ECO:0007669"/>
    <property type="project" value="UniProtKB-EC"/>
</dbReference>
<name>A0AAD8NNF7_TARER</name>
<dbReference type="EMBL" id="JAUHHV010000008">
    <property type="protein sequence ID" value="KAK1415202.1"/>
    <property type="molecule type" value="Genomic_DNA"/>
</dbReference>
<evidence type="ECO:0000256" key="6">
    <source>
        <dbReference type="ARBA" id="ARBA00022801"/>
    </source>
</evidence>
<dbReference type="Gene3D" id="3.60.40.10">
    <property type="entry name" value="PPM-type phosphatase domain"/>
    <property type="match status" value="1"/>
</dbReference>
<sequence>MVCSSYLKTVILQAGKHIQKVSRGLVKFASLRSPKTISALRFSSDRIFPSIRKMMVDTNASANRGITNNSSSQKADDGGYASGGWKSEDGKLSCGYSSFRGKRASMEDFYDVKTCKINGQTVCLFGIFDGHGGSRAAEYLKENLFKNLMNHPEFLANTKLAISETYQQTDSDFLESGKDTFRDDGSTASTAVLVGNHLYVANVGDSRTVISKAGKAIPLSEDHKPNRSDERKRIENAGGVVMWAGTWRVGGVLAMSRAFGNRMLKQFVVAEPEIQEQVLDEEFELLVLASDGLWDVVPNEDAVSLALLEEEPEAAARKLIETAFSRGSADNITCIVVRLYHDLETKPQPETQAPSETDMELQSQPEPQTEPQMETEAETITEAETHTEPEAEPEPEPEPVGRAAPETQTEAVTKSGPTDGDGKQLG</sequence>
<dbReference type="FunFam" id="3.60.40.10:FF:000027">
    <property type="entry name" value="Probable protein phosphatase 2C 76"/>
    <property type="match status" value="1"/>
</dbReference>
<protein>
    <recommendedName>
        <fullName evidence="4">protein-serine/threonine phosphatase</fullName>
        <ecNumber evidence="4">3.1.3.16</ecNumber>
    </recommendedName>
</protein>
<evidence type="ECO:0000313" key="16">
    <source>
        <dbReference type="Proteomes" id="UP001229421"/>
    </source>
</evidence>
<proteinExistence type="inferred from homology"/>
<dbReference type="InterPro" id="IPR000222">
    <property type="entry name" value="PP2C_BS"/>
</dbReference>
<reference evidence="15" key="1">
    <citation type="journal article" date="2023" name="bioRxiv">
        <title>Improved chromosome-level genome assembly for marigold (Tagetes erecta).</title>
        <authorList>
            <person name="Jiang F."/>
            <person name="Yuan L."/>
            <person name="Wang S."/>
            <person name="Wang H."/>
            <person name="Xu D."/>
            <person name="Wang A."/>
            <person name="Fan W."/>
        </authorList>
    </citation>
    <scope>NUCLEOTIDE SEQUENCE</scope>
    <source>
        <strain evidence="15">WSJ</strain>
        <tissue evidence="15">Leaf</tissue>
    </source>
</reference>
<evidence type="ECO:0000256" key="11">
    <source>
        <dbReference type="ARBA" id="ARBA00048336"/>
    </source>
</evidence>
<evidence type="ECO:0000256" key="5">
    <source>
        <dbReference type="ARBA" id="ARBA00022723"/>
    </source>
</evidence>
<dbReference type="InterPro" id="IPR015655">
    <property type="entry name" value="PP2C"/>
</dbReference>
<keyword evidence="9" id="KW-0464">Manganese</keyword>
<keyword evidence="7" id="KW-0460">Magnesium</keyword>
<comment type="cofactor">
    <cofactor evidence="2">
        <name>Mg(2+)</name>
        <dbReference type="ChEBI" id="CHEBI:18420"/>
    </cofactor>
</comment>
<dbReference type="InterPro" id="IPR036457">
    <property type="entry name" value="PPM-type-like_dom_sf"/>
</dbReference>
<comment type="similarity">
    <text evidence="3 12">Belongs to the PP2C family.</text>
</comment>
<evidence type="ECO:0000256" key="7">
    <source>
        <dbReference type="ARBA" id="ARBA00022842"/>
    </source>
</evidence>
<dbReference type="SMART" id="SM00332">
    <property type="entry name" value="PP2Cc"/>
    <property type="match status" value="1"/>
</dbReference>
<comment type="catalytic activity">
    <reaction evidence="11">
        <text>O-phospho-L-threonyl-[protein] + H2O = L-threonyl-[protein] + phosphate</text>
        <dbReference type="Rhea" id="RHEA:47004"/>
        <dbReference type="Rhea" id="RHEA-COMP:11060"/>
        <dbReference type="Rhea" id="RHEA-COMP:11605"/>
        <dbReference type="ChEBI" id="CHEBI:15377"/>
        <dbReference type="ChEBI" id="CHEBI:30013"/>
        <dbReference type="ChEBI" id="CHEBI:43474"/>
        <dbReference type="ChEBI" id="CHEBI:61977"/>
        <dbReference type="EC" id="3.1.3.16"/>
    </reaction>
</comment>
<keyword evidence="6 12" id="KW-0378">Hydrolase</keyword>
<evidence type="ECO:0000256" key="13">
    <source>
        <dbReference type="SAM" id="MobiDB-lite"/>
    </source>
</evidence>
<keyword evidence="5" id="KW-0479">Metal-binding</keyword>
<feature type="region of interest" description="Disordered" evidence="13">
    <location>
        <begin position="347"/>
        <end position="426"/>
    </location>
</feature>
<keyword evidence="16" id="KW-1185">Reference proteome</keyword>
<feature type="region of interest" description="Disordered" evidence="13">
    <location>
        <begin position="62"/>
        <end position="82"/>
    </location>
</feature>
<feature type="domain" description="PPM-type phosphatase" evidence="14">
    <location>
        <begin position="93"/>
        <end position="339"/>
    </location>
</feature>
<dbReference type="Proteomes" id="UP001229421">
    <property type="component" value="Unassembled WGS sequence"/>
</dbReference>
<evidence type="ECO:0000256" key="3">
    <source>
        <dbReference type="ARBA" id="ARBA00006702"/>
    </source>
</evidence>
<dbReference type="AlphaFoldDB" id="A0AAD8NNF7"/>
<accession>A0AAD8NNF7</accession>
<dbReference type="SUPFAM" id="SSF81606">
    <property type="entry name" value="PP2C-like"/>
    <property type="match status" value="1"/>
</dbReference>
<evidence type="ECO:0000259" key="14">
    <source>
        <dbReference type="PROSITE" id="PS51746"/>
    </source>
</evidence>